<keyword evidence="3" id="KW-1185">Reference proteome</keyword>
<dbReference type="OrthoDB" id="5323870at2759"/>
<dbReference type="AlphaFoldDB" id="A0A8H3UF54"/>
<evidence type="ECO:0000313" key="3">
    <source>
        <dbReference type="Proteomes" id="UP000490939"/>
    </source>
</evidence>
<feature type="compositionally biased region" description="Basic and acidic residues" evidence="1">
    <location>
        <begin position="575"/>
        <end position="605"/>
    </location>
</feature>
<sequence>MPLKGGLYTSGRTEGISQATLDLPYRVYTTQDFSLPSINGSTVVVVGHSNGLTIIWRGGRRFSEQPSDLLPYEPAEEDVRFSPAFQQPIVHRLDIHLSVAVTSLSLCPLPPSDDSDDEDEPPIIIAAACLDYKIRVLKVPSTPIAGEDECDVGSIPTAIILSRGKPISTSIKWTRKEGKGPEEDTGSASRDLDLLVAACSEGAFGKLSVTRIPADFVSQASMPFHPFLSQILKRPARKVSFSPYLYPSPHHTEILVCFSRGSVSIFDPFTATSEDSDPGAWLVTLTPGFILPLEPVDDAPDTVQRLQILDAEWVAGGQGVMVLLENRQWGIWDRYDISDRSFDFTGFLKWSRAGTRIAKTQNPLGPLNRYRLELSLREIEEPVEAPKANGPSRGGLTVTPFRTPLPRGYDEWICIWLNDAVYTIPNLRELREARPNFLDVREYAGFNPLGQKVSGAHMVLSFDPVCVRYDLVISTDTRLHLCAPEPTRLDIVNAREEASKRDEMRENRAAARANRALLAQGVLDLGGIDKTLDSMAASTTLLSESSSANKTKGRGGDSVQMVGTPVKKLSWGKNKSKDFFKDESLGESESRARGRDKGKGKMEFF</sequence>
<name>A0A8H3UF54_VENIN</name>
<proteinExistence type="predicted"/>
<comment type="caution">
    <text evidence="2">The sequence shown here is derived from an EMBL/GenBank/DDBJ whole genome shotgun (WGS) entry which is preliminary data.</text>
</comment>
<dbReference type="EMBL" id="WNWR01000805">
    <property type="protein sequence ID" value="KAE9968870.1"/>
    <property type="molecule type" value="Genomic_DNA"/>
</dbReference>
<feature type="region of interest" description="Disordered" evidence="1">
    <location>
        <begin position="542"/>
        <end position="605"/>
    </location>
</feature>
<reference evidence="2 3" key="1">
    <citation type="submission" date="2019-07" db="EMBL/GenBank/DDBJ databases">
        <title>Venturia inaequalis Genome Resource.</title>
        <authorList>
            <person name="Lichtner F.J."/>
        </authorList>
    </citation>
    <scope>NUCLEOTIDE SEQUENCE [LARGE SCALE GENOMIC DNA]</scope>
    <source>
        <strain evidence="2 3">DMI_063113</strain>
    </source>
</reference>
<evidence type="ECO:0000313" key="2">
    <source>
        <dbReference type="EMBL" id="KAE9968870.1"/>
    </source>
</evidence>
<dbReference type="Proteomes" id="UP000490939">
    <property type="component" value="Unassembled WGS sequence"/>
</dbReference>
<gene>
    <name evidence="2" type="ORF">EG327_010884</name>
</gene>
<evidence type="ECO:0000256" key="1">
    <source>
        <dbReference type="SAM" id="MobiDB-lite"/>
    </source>
</evidence>
<accession>A0A8H3UF54</accession>
<organism evidence="2 3">
    <name type="scientific">Venturia inaequalis</name>
    <name type="common">Apple scab fungus</name>
    <dbReference type="NCBI Taxonomy" id="5025"/>
    <lineage>
        <taxon>Eukaryota</taxon>
        <taxon>Fungi</taxon>
        <taxon>Dikarya</taxon>
        <taxon>Ascomycota</taxon>
        <taxon>Pezizomycotina</taxon>
        <taxon>Dothideomycetes</taxon>
        <taxon>Pleosporomycetidae</taxon>
        <taxon>Venturiales</taxon>
        <taxon>Venturiaceae</taxon>
        <taxon>Venturia</taxon>
    </lineage>
</organism>
<protein>
    <submittedName>
        <fullName evidence="2">Uncharacterized protein</fullName>
    </submittedName>
</protein>